<dbReference type="Proteomes" id="UP000741360">
    <property type="component" value="Unassembled WGS sequence"/>
</dbReference>
<sequence>MSAQREIRIGLDNYMLPDFSQNGHNHIYRDRKGRPICVAAYEEAGRGNFGALNPDIRVGRAIYDKLHVQVTLWRKNCEDVPTYIVNGDPGLEITQDINWLLSEHLEAFGNWEKVTVEAFKDYMFRNYQVTYSSRGEWTHISAEERMAQH</sequence>
<evidence type="ECO:0000313" key="2">
    <source>
        <dbReference type="Proteomes" id="UP000741360"/>
    </source>
</evidence>
<gene>
    <name evidence="1" type="ORF">HYY65_09865</name>
</gene>
<comment type="caution">
    <text evidence="1">The sequence shown here is derived from an EMBL/GenBank/DDBJ whole genome shotgun (WGS) entry which is preliminary data.</text>
</comment>
<protein>
    <submittedName>
        <fullName evidence="1">Uncharacterized protein</fullName>
    </submittedName>
</protein>
<dbReference type="EMBL" id="JACPSX010000187">
    <property type="protein sequence ID" value="MBI3015345.1"/>
    <property type="molecule type" value="Genomic_DNA"/>
</dbReference>
<dbReference type="AlphaFoldDB" id="A0A932GR01"/>
<accession>A0A932GR01</accession>
<evidence type="ECO:0000313" key="1">
    <source>
        <dbReference type="EMBL" id="MBI3015345.1"/>
    </source>
</evidence>
<reference evidence="1" key="1">
    <citation type="submission" date="2020-07" db="EMBL/GenBank/DDBJ databases">
        <title>Huge and variable diversity of episymbiotic CPR bacteria and DPANN archaea in groundwater ecosystems.</title>
        <authorList>
            <person name="He C.Y."/>
            <person name="Keren R."/>
            <person name="Whittaker M."/>
            <person name="Farag I.F."/>
            <person name="Doudna J."/>
            <person name="Cate J.H.D."/>
            <person name="Banfield J.F."/>
        </authorList>
    </citation>
    <scope>NUCLEOTIDE SEQUENCE</scope>
    <source>
        <strain evidence="1">NC_groundwater_717_Ag_S-0.2um_59_8</strain>
    </source>
</reference>
<organism evidence="1 2">
    <name type="scientific">Tectimicrobiota bacterium</name>
    <dbReference type="NCBI Taxonomy" id="2528274"/>
    <lineage>
        <taxon>Bacteria</taxon>
        <taxon>Pseudomonadati</taxon>
        <taxon>Nitrospinota/Tectimicrobiota group</taxon>
        <taxon>Candidatus Tectimicrobiota</taxon>
    </lineage>
</organism>
<proteinExistence type="predicted"/>
<name>A0A932GR01_UNCTE</name>